<evidence type="ECO:0000313" key="3">
    <source>
        <dbReference type="EMBL" id="KAF4350536.1"/>
    </source>
</evidence>
<keyword evidence="2" id="KW-1133">Transmembrane helix</keyword>
<sequence length="271" mass="29801">MASPVGSFFRCHFSTVEPSNTNTNTNTNTSTTPPLLPLRLRFQNPSKDKDSSFILSSSSSSYGYGDVGGGVSIQMAKRLKLQPKPELGLLSLLFVLSMAFGAIISLVAVSIPTLNEFRRLATSIHQLSNVISEEVPGTLISLKLSGLQIHQLTQQLRNLRQKISPSEKKTSKSSKSRATSFGKKQDGSGFSQNKFSQVSTLQVVDTELNSSYPFVTRSHVGSHASQVGMEEVGCGRWERKEVKMKVSSSKWHCIFEFETLSKNSLRVSYSL</sequence>
<keyword evidence="2" id="KW-0812">Transmembrane</keyword>
<evidence type="ECO:0000256" key="1">
    <source>
        <dbReference type="SAM" id="MobiDB-lite"/>
    </source>
</evidence>
<dbReference type="PANTHER" id="PTHR33825:SF4">
    <property type="entry name" value="OS05G0137600 PROTEIN"/>
    <property type="match status" value="1"/>
</dbReference>
<keyword evidence="6" id="KW-1185">Reference proteome</keyword>
<gene>
    <name evidence="3" type="ORF">F8388_014997</name>
    <name evidence="4" type="ORF">G4B88_003816</name>
</gene>
<protein>
    <submittedName>
        <fullName evidence="3">Uncharacterized protein</fullName>
    </submittedName>
</protein>
<keyword evidence="2" id="KW-0472">Membrane</keyword>
<dbReference type="PANTHER" id="PTHR33825">
    <property type="entry name" value="CHITINASE-LIKE PROTEIN"/>
    <property type="match status" value="1"/>
</dbReference>
<evidence type="ECO:0000313" key="4">
    <source>
        <dbReference type="EMBL" id="KAF4371346.1"/>
    </source>
</evidence>
<reference evidence="5 6" key="1">
    <citation type="journal article" date="2020" name="bioRxiv">
        <title>Sequence and annotation of 42 cannabis genomes reveals extensive copy number variation in cannabinoid synthesis and pathogen resistance genes.</title>
        <authorList>
            <person name="Mckernan K.J."/>
            <person name="Helbert Y."/>
            <person name="Kane L.T."/>
            <person name="Ebling H."/>
            <person name="Zhang L."/>
            <person name="Liu B."/>
            <person name="Eaton Z."/>
            <person name="Mclaughlin S."/>
            <person name="Kingan S."/>
            <person name="Baybayan P."/>
            <person name="Concepcion G."/>
            <person name="Jordan M."/>
            <person name="Riva A."/>
            <person name="Barbazuk W."/>
            <person name="Harkins T."/>
        </authorList>
    </citation>
    <scope>NUCLEOTIDE SEQUENCE [LARGE SCALE GENOMIC DNA]</scope>
    <source>
        <strain evidence="5 6">cv. Jamaican Lion 4</strain>
        <strain evidence="4">Father</strain>
        <strain evidence="3">Mother</strain>
        <tissue evidence="3">Leaf</tissue>
    </source>
</reference>
<accession>A0A7J6DWU3</accession>
<evidence type="ECO:0000313" key="6">
    <source>
        <dbReference type="Proteomes" id="UP000583929"/>
    </source>
</evidence>
<dbReference type="Proteomes" id="UP000583929">
    <property type="component" value="Unassembled WGS sequence"/>
</dbReference>
<comment type="caution">
    <text evidence="3">The sequence shown here is derived from an EMBL/GenBank/DDBJ whole genome shotgun (WGS) entry which is preliminary data.</text>
</comment>
<dbReference type="EMBL" id="JAATIP010000365">
    <property type="protein sequence ID" value="KAF4350536.1"/>
    <property type="molecule type" value="Genomic_DNA"/>
</dbReference>
<proteinExistence type="predicted"/>
<dbReference type="Proteomes" id="UP000525078">
    <property type="component" value="Unassembled WGS sequence"/>
</dbReference>
<evidence type="ECO:0000256" key="2">
    <source>
        <dbReference type="SAM" id="Phobius"/>
    </source>
</evidence>
<organism evidence="3 5">
    <name type="scientific">Cannabis sativa</name>
    <name type="common">Hemp</name>
    <name type="synonym">Marijuana</name>
    <dbReference type="NCBI Taxonomy" id="3483"/>
    <lineage>
        <taxon>Eukaryota</taxon>
        <taxon>Viridiplantae</taxon>
        <taxon>Streptophyta</taxon>
        <taxon>Embryophyta</taxon>
        <taxon>Tracheophyta</taxon>
        <taxon>Spermatophyta</taxon>
        <taxon>Magnoliopsida</taxon>
        <taxon>eudicotyledons</taxon>
        <taxon>Gunneridae</taxon>
        <taxon>Pentapetalae</taxon>
        <taxon>rosids</taxon>
        <taxon>fabids</taxon>
        <taxon>Rosales</taxon>
        <taxon>Cannabaceae</taxon>
        <taxon>Cannabis</taxon>
    </lineage>
</organism>
<dbReference type="AlphaFoldDB" id="A0A7J6DWU3"/>
<name>A0A7J6DWU3_CANSA</name>
<feature type="region of interest" description="Disordered" evidence="1">
    <location>
        <begin position="160"/>
        <end position="188"/>
    </location>
</feature>
<evidence type="ECO:0000313" key="5">
    <source>
        <dbReference type="Proteomes" id="UP000525078"/>
    </source>
</evidence>
<feature type="transmembrane region" description="Helical" evidence="2">
    <location>
        <begin position="87"/>
        <end position="111"/>
    </location>
</feature>
<dbReference type="EMBL" id="JAATIQ010000197">
    <property type="protein sequence ID" value="KAF4371346.1"/>
    <property type="molecule type" value="Genomic_DNA"/>
</dbReference>